<evidence type="ECO:0000256" key="2">
    <source>
        <dbReference type="PROSITE-ProRule" id="PRU00708"/>
    </source>
</evidence>
<sequence>MFLKRNSVKYLVRVPNENGHLRCGLRRLFQSINLFNNLTQQTRHFDRSPFPNEVSLYLHRAKLIDSIRLSLRSNPPSSLISHLKSPTLDSFVVANALRSAPSPDAALSLIEALKEIPHFSHTQATLRALAKIFAKSRRSVELKTLIDDINGSKFTNACVSYMDLMQWHAAAGDLESVLHAWDRYRFSNKRVCTESYNIIMRLYTQMGKDSAAVQIFNRMIDEGAIPNSRTYTIIIDHLVNSGKLDSAMEVFNILPLMRIKHTLRQYLVLVEGFTIVERFDVVKTILNEMRIDGILPGRAMRLSLQRMREAGYVEETDEFIREMLPDERIKSIGYCVDSSDEDEDEGEDVNHASADADEDVVQLKPWLDPRALAKALHNWSPDEVAALEDAKFVWTSRLVCKILRNFRSPEAAWDFFCWVAYQPGFTHDIYTIQRMMTSLARHGHAEVVDKLISKLRREGMRLPFSTIKLIIDFYGISKNADAALKVFRDGKTLCGPMSKFNLMLLYSSLLRALTKCGKSSDALDVLEEMILCGINPDIQTFSGLMHYFALQGDIKTVQRLFAMVRQSGVQPDAFTV</sequence>
<proteinExistence type="predicted"/>
<evidence type="ECO:0000256" key="1">
    <source>
        <dbReference type="ARBA" id="ARBA00022737"/>
    </source>
</evidence>
<name>A0AAP0RUX2_LIQFO</name>
<dbReference type="PROSITE" id="PS51375">
    <property type="entry name" value="PPR"/>
    <property type="match status" value="4"/>
</dbReference>
<evidence type="ECO:0000313" key="3">
    <source>
        <dbReference type="EMBL" id="KAK9285483.1"/>
    </source>
</evidence>
<dbReference type="EMBL" id="JBBPBK010000005">
    <property type="protein sequence ID" value="KAK9285483.1"/>
    <property type="molecule type" value="Genomic_DNA"/>
</dbReference>
<reference evidence="3 4" key="1">
    <citation type="journal article" date="2024" name="Plant J.">
        <title>Genome sequences and population genomics reveal climatic adaptation and genomic divergence between two closely related sweetgum species.</title>
        <authorList>
            <person name="Xu W.Q."/>
            <person name="Ren C.Q."/>
            <person name="Zhang X.Y."/>
            <person name="Comes H.P."/>
            <person name="Liu X.H."/>
            <person name="Li Y.G."/>
            <person name="Kettle C.J."/>
            <person name="Jalonen R."/>
            <person name="Gaisberger H."/>
            <person name="Ma Y.Z."/>
            <person name="Qiu Y.X."/>
        </authorList>
    </citation>
    <scope>NUCLEOTIDE SEQUENCE [LARGE SCALE GENOMIC DNA]</scope>
    <source>
        <strain evidence="3">Hangzhou</strain>
    </source>
</reference>
<feature type="repeat" description="PPR" evidence="2">
    <location>
        <begin position="537"/>
        <end position="571"/>
    </location>
</feature>
<dbReference type="InterPro" id="IPR002885">
    <property type="entry name" value="PPR_rpt"/>
</dbReference>
<evidence type="ECO:0000313" key="4">
    <source>
        <dbReference type="Proteomes" id="UP001415857"/>
    </source>
</evidence>
<dbReference type="AlphaFoldDB" id="A0AAP0RUX2"/>
<keyword evidence="1" id="KW-0677">Repeat</keyword>
<gene>
    <name evidence="3" type="ORF">L1049_024677</name>
</gene>
<comment type="caution">
    <text evidence="3">The sequence shown here is derived from an EMBL/GenBank/DDBJ whole genome shotgun (WGS) entry which is preliminary data.</text>
</comment>
<accession>A0AAP0RUX2</accession>
<dbReference type="Pfam" id="PF13041">
    <property type="entry name" value="PPR_2"/>
    <property type="match status" value="2"/>
</dbReference>
<dbReference type="InterPro" id="IPR044175">
    <property type="entry name" value="At5g66631-like"/>
</dbReference>
<dbReference type="PANTHER" id="PTHR47913">
    <property type="entry name" value="OS01G0167750 PROTEIN"/>
    <property type="match status" value="1"/>
</dbReference>
<dbReference type="Proteomes" id="UP001415857">
    <property type="component" value="Unassembled WGS sequence"/>
</dbReference>
<evidence type="ECO:0008006" key="5">
    <source>
        <dbReference type="Google" id="ProtNLM"/>
    </source>
</evidence>
<keyword evidence="4" id="KW-1185">Reference proteome</keyword>
<dbReference type="Gene3D" id="1.25.40.10">
    <property type="entry name" value="Tetratricopeptide repeat domain"/>
    <property type="match status" value="3"/>
</dbReference>
<feature type="repeat" description="PPR" evidence="2">
    <location>
        <begin position="192"/>
        <end position="226"/>
    </location>
</feature>
<dbReference type="NCBIfam" id="TIGR00756">
    <property type="entry name" value="PPR"/>
    <property type="match status" value="2"/>
</dbReference>
<protein>
    <recommendedName>
        <fullName evidence="5">Pentatricopeptide repeat-containing protein</fullName>
    </recommendedName>
</protein>
<feature type="repeat" description="PPR" evidence="2">
    <location>
        <begin position="502"/>
        <end position="536"/>
    </location>
</feature>
<dbReference type="PANTHER" id="PTHR47913:SF1">
    <property type="entry name" value="OS01G0167750 PROTEIN"/>
    <property type="match status" value="1"/>
</dbReference>
<dbReference type="InterPro" id="IPR011990">
    <property type="entry name" value="TPR-like_helical_dom_sf"/>
</dbReference>
<organism evidence="3 4">
    <name type="scientific">Liquidambar formosana</name>
    <name type="common">Formosan gum</name>
    <dbReference type="NCBI Taxonomy" id="63359"/>
    <lineage>
        <taxon>Eukaryota</taxon>
        <taxon>Viridiplantae</taxon>
        <taxon>Streptophyta</taxon>
        <taxon>Embryophyta</taxon>
        <taxon>Tracheophyta</taxon>
        <taxon>Spermatophyta</taxon>
        <taxon>Magnoliopsida</taxon>
        <taxon>eudicotyledons</taxon>
        <taxon>Gunneridae</taxon>
        <taxon>Pentapetalae</taxon>
        <taxon>Saxifragales</taxon>
        <taxon>Altingiaceae</taxon>
        <taxon>Liquidambar</taxon>
    </lineage>
</organism>
<feature type="repeat" description="PPR" evidence="2">
    <location>
        <begin position="227"/>
        <end position="261"/>
    </location>
</feature>